<dbReference type="GO" id="GO:0000148">
    <property type="term" value="C:1,3-beta-D-glucan synthase complex"/>
    <property type="evidence" value="ECO:0007669"/>
    <property type="project" value="InterPro"/>
</dbReference>
<feature type="region of interest" description="Disordered" evidence="4">
    <location>
        <begin position="131"/>
        <end position="156"/>
    </location>
</feature>
<dbReference type="InterPro" id="IPR023214">
    <property type="entry name" value="HAD_sf"/>
</dbReference>
<dbReference type="Pfam" id="PF16212">
    <property type="entry name" value="PhoLip_ATPase_C"/>
    <property type="match status" value="1"/>
</dbReference>
<dbReference type="SUPFAM" id="SSF56784">
    <property type="entry name" value="HAD-like"/>
    <property type="match status" value="1"/>
</dbReference>
<evidence type="ECO:0000259" key="5">
    <source>
        <dbReference type="Pfam" id="PF02364"/>
    </source>
</evidence>
<keyword evidence="2" id="KW-0479">Metal-binding</keyword>
<dbReference type="AlphaFoldDB" id="A0A5C2RQD7"/>
<sequence length="929" mass="103320">MALVTHLRVEELDTNTSARRVADEISVDDTLVLSLRGMSSEKTDVLIEKGDVRMDDLLSSSFDVAGGADKPLPIDAMPTVLTSHYSEKIHLSLRETIGQEDQNTRVTLREYLKQLHPIKWDNLVKETLTCTTARTSGTRRPSPRRTTSPSTASASSPQLLSSHFAINLLHSIENLVQLFGGNRDKLERELERMARRKFKFIVSMQRYSKFNRGKQENAAPFCARTRPPDRLLGNRILGDRKSDDTPTLSSSTAASTSPCPPSSSPPLPTSTPLSDRNLYKVNAAVVTSDGKTAADTNMVFLRGTLRNTQWVIGVVLFTGEDSKIVLNSGATPSKQSRIHNFINLLILTIMAIVCGIVDAVLEQRYFPLGAPWLYGDTQSDDNPRINGLIAAVFALIAFQNIDRISLYISIEGVPTCQALFIYFDGEIFYEKTGQATLARSWNLVPFAHALTTAMSRSKKRSPASSLCLRKTLPVYLPAIREEVRRVHFHDRQDPRPAFRRRRQEGRARPRAHFTDATLLADITTAQRAVSGPVEDCHGRMHNGFWTVLALCHTALVSVDPDTGAIQYKAQWPDEAALVQATADVRFMFRGRVREILILQTPFSRHGKYERFKLLNILDLTSARKRMSVILRKLDEDDEDRKVYLLLKGADNVIIEDWSPGHDDFVRTTEEHLAEFASEGLRMLTLSQYESWSKRYHEANVSLEKVEAVPDEIEHDLHLLDATANEDRLQDGVPEAIADLKEADIKIWVLIGDMLETAIAIGHNDNIIIIRGGGEGSIPVHMQMLNDVEEFFSESGVLQQDGVGLDESQQEQTAGYPRQRVNTGPMSSLVGHNDERPGGSALVIHGGVLTHVCRRVASLPEGALRETRQEVAGVMTLAIGDISMIQAADVGIGISSEEGLRAVNSSDYAIAQFWFLKRLLLVHGHWSCAA</sequence>
<evidence type="ECO:0000256" key="4">
    <source>
        <dbReference type="SAM" id="MobiDB-lite"/>
    </source>
</evidence>
<dbReference type="Pfam" id="PF02364">
    <property type="entry name" value="Glucan_synthase"/>
    <property type="match status" value="1"/>
</dbReference>
<dbReference type="PANTHER" id="PTHR24092">
    <property type="entry name" value="PROBABLE PHOSPHOLIPID-TRANSPORTING ATPASE"/>
    <property type="match status" value="1"/>
</dbReference>
<evidence type="ECO:0000313" key="7">
    <source>
        <dbReference type="EMBL" id="RPD53763.1"/>
    </source>
</evidence>
<dbReference type="GO" id="GO:0045332">
    <property type="term" value="P:phospholipid translocation"/>
    <property type="evidence" value="ECO:0007669"/>
    <property type="project" value="TreeGrafter"/>
</dbReference>
<dbReference type="EMBL" id="ML122316">
    <property type="protein sequence ID" value="RPD53763.1"/>
    <property type="molecule type" value="Genomic_DNA"/>
</dbReference>
<dbReference type="GO" id="GO:0046872">
    <property type="term" value="F:metal ion binding"/>
    <property type="evidence" value="ECO:0007669"/>
    <property type="project" value="UniProtKB-KW"/>
</dbReference>
<dbReference type="InterPro" id="IPR032630">
    <property type="entry name" value="P_typ_ATPase_c"/>
</dbReference>
<dbReference type="GO" id="GO:0006075">
    <property type="term" value="P:(1-&gt;3)-beta-D-glucan biosynthetic process"/>
    <property type="evidence" value="ECO:0007669"/>
    <property type="project" value="InterPro"/>
</dbReference>
<dbReference type="Pfam" id="PF13246">
    <property type="entry name" value="Cation_ATPase"/>
    <property type="match status" value="1"/>
</dbReference>
<keyword evidence="3" id="KW-0460">Magnesium</keyword>
<comment type="subcellular location">
    <subcellularLocation>
        <location evidence="1">Membrane</location>
        <topology evidence="1">Multi-pass membrane protein</topology>
    </subcellularLocation>
</comment>
<proteinExistence type="predicted"/>
<evidence type="ECO:0000259" key="6">
    <source>
        <dbReference type="Pfam" id="PF16212"/>
    </source>
</evidence>
<dbReference type="GO" id="GO:0140326">
    <property type="term" value="F:ATPase-coupled intramembrane lipid transporter activity"/>
    <property type="evidence" value="ECO:0007669"/>
    <property type="project" value="TreeGrafter"/>
</dbReference>
<feature type="domain" description="P-type ATPase C-terminal" evidence="6">
    <location>
        <begin position="902"/>
        <end position="927"/>
    </location>
</feature>
<feature type="region of interest" description="Disordered" evidence="4">
    <location>
        <begin position="804"/>
        <end position="828"/>
    </location>
</feature>
<keyword evidence="8" id="KW-1185">Reference proteome</keyword>
<feature type="domain" description="Glycosyl transferase 48" evidence="5">
    <location>
        <begin position="70"/>
        <end position="137"/>
    </location>
</feature>
<organism evidence="7 8">
    <name type="scientific">Lentinus tigrinus ALCF2SS1-6</name>
    <dbReference type="NCBI Taxonomy" id="1328759"/>
    <lineage>
        <taxon>Eukaryota</taxon>
        <taxon>Fungi</taxon>
        <taxon>Dikarya</taxon>
        <taxon>Basidiomycota</taxon>
        <taxon>Agaricomycotina</taxon>
        <taxon>Agaricomycetes</taxon>
        <taxon>Polyporales</taxon>
        <taxon>Polyporaceae</taxon>
        <taxon>Lentinus</taxon>
    </lineage>
</organism>
<evidence type="ECO:0000256" key="2">
    <source>
        <dbReference type="ARBA" id="ARBA00022723"/>
    </source>
</evidence>
<dbReference type="Proteomes" id="UP000313359">
    <property type="component" value="Unassembled WGS sequence"/>
</dbReference>
<accession>A0A5C2RQD7</accession>
<dbReference type="Gene3D" id="3.40.50.1000">
    <property type="entry name" value="HAD superfamily/HAD-like"/>
    <property type="match status" value="1"/>
</dbReference>
<reference evidence="7" key="1">
    <citation type="journal article" date="2018" name="Genome Biol. Evol.">
        <title>Genomics and development of Lentinus tigrinus, a white-rot wood-decaying mushroom with dimorphic fruiting bodies.</title>
        <authorList>
            <person name="Wu B."/>
            <person name="Xu Z."/>
            <person name="Knudson A."/>
            <person name="Carlson A."/>
            <person name="Chen N."/>
            <person name="Kovaka S."/>
            <person name="LaButti K."/>
            <person name="Lipzen A."/>
            <person name="Pennachio C."/>
            <person name="Riley R."/>
            <person name="Schakwitz W."/>
            <person name="Umezawa K."/>
            <person name="Ohm R.A."/>
            <person name="Grigoriev I.V."/>
            <person name="Nagy L.G."/>
            <person name="Gibbons J."/>
            <person name="Hibbett D."/>
        </authorList>
    </citation>
    <scope>NUCLEOTIDE SEQUENCE [LARGE SCALE GENOMIC DNA]</scope>
    <source>
        <strain evidence="7">ALCF2SS1-6</strain>
    </source>
</reference>
<gene>
    <name evidence="7" type="ORF">L227DRAFT_616758</name>
</gene>
<feature type="compositionally biased region" description="Low complexity" evidence="4">
    <location>
        <begin position="245"/>
        <end position="257"/>
    </location>
</feature>
<dbReference type="PANTHER" id="PTHR24092:SF153">
    <property type="entry name" value="PHOSPHOLIPID-TRANSPORTING ATPASE"/>
    <property type="match status" value="1"/>
</dbReference>
<protein>
    <submittedName>
        <fullName evidence="7">Uncharacterized protein</fullName>
    </submittedName>
</protein>
<dbReference type="GO" id="GO:0005886">
    <property type="term" value="C:plasma membrane"/>
    <property type="evidence" value="ECO:0007669"/>
    <property type="project" value="TreeGrafter"/>
</dbReference>
<evidence type="ECO:0000256" key="1">
    <source>
        <dbReference type="ARBA" id="ARBA00004141"/>
    </source>
</evidence>
<dbReference type="Gene3D" id="3.40.1110.10">
    <property type="entry name" value="Calcium-transporting ATPase, cytoplasmic domain N"/>
    <property type="match status" value="1"/>
</dbReference>
<dbReference type="SUPFAM" id="SSF81660">
    <property type="entry name" value="Metal cation-transporting ATPase, ATP-binding domain N"/>
    <property type="match status" value="1"/>
</dbReference>
<dbReference type="InterPro" id="IPR036412">
    <property type="entry name" value="HAD-like_sf"/>
</dbReference>
<evidence type="ECO:0000256" key="3">
    <source>
        <dbReference type="ARBA" id="ARBA00022842"/>
    </source>
</evidence>
<dbReference type="STRING" id="1328759.A0A5C2RQD7"/>
<evidence type="ECO:0000313" key="8">
    <source>
        <dbReference type="Proteomes" id="UP000313359"/>
    </source>
</evidence>
<dbReference type="InterPro" id="IPR003440">
    <property type="entry name" value="Glyco_trans_48_dom"/>
</dbReference>
<dbReference type="GO" id="GO:0003843">
    <property type="term" value="F:1,3-beta-D-glucan synthase activity"/>
    <property type="evidence" value="ECO:0007669"/>
    <property type="project" value="InterPro"/>
</dbReference>
<dbReference type="OrthoDB" id="377733at2759"/>
<name>A0A5C2RQD7_9APHY</name>
<feature type="region of interest" description="Disordered" evidence="4">
    <location>
        <begin position="215"/>
        <end position="274"/>
    </location>
</feature>
<feature type="compositionally biased region" description="Pro residues" evidence="4">
    <location>
        <begin position="258"/>
        <end position="269"/>
    </location>
</feature>
<dbReference type="InterPro" id="IPR023299">
    <property type="entry name" value="ATPase_P-typ_cyto_dom_N"/>
</dbReference>
<dbReference type="GO" id="GO:0000166">
    <property type="term" value="F:nucleotide binding"/>
    <property type="evidence" value="ECO:0007669"/>
    <property type="project" value="InterPro"/>
</dbReference>